<dbReference type="InterPro" id="IPR025680">
    <property type="entry name" value="DddI"/>
</dbReference>
<reference evidence="1 2" key="2">
    <citation type="submission" date="2020-03" db="EMBL/GenBank/DDBJ databases">
        <authorList>
            <person name="Ichikawa N."/>
            <person name="Kimura A."/>
            <person name="Kitahashi Y."/>
            <person name="Uohara A."/>
        </authorList>
    </citation>
    <scope>NUCLEOTIDE SEQUENCE [LARGE SCALE GENOMIC DNA]</scope>
    <source>
        <strain evidence="1 2">NBRC 107702</strain>
    </source>
</reference>
<dbReference type="EMBL" id="AP022870">
    <property type="protein sequence ID" value="BCB74741.1"/>
    <property type="molecule type" value="Genomic_DNA"/>
</dbReference>
<evidence type="ECO:0000313" key="2">
    <source>
        <dbReference type="Proteomes" id="UP000502508"/>
    </source>
</evidence>
<proteinExistence type="predicted"/>
<keyword evidence="2" id="KW-1185">Reference proteome</keyword>
<dbReference type="Pfam" id="PF14430">
    <property type="entry name" value="Imm1"/>
    <property type="match status" value="1"/>
</dbReference>
<gene>
    <name evidence="1" type="ORF">Pflav_011510</name>
</gene>
<sequence length="141" mass="15373">MAVQYVATWADGHHYDLGSPGDVASLLTSLQRRQKPVVVTLKIRGDAAGLCVGRGLHLGVGHQRRGFAFPIGQPSAGYAVHRDVWPWARDISFDFDGTQTTFHPNETRITPEHVSALALSYLATGQPTEAVSWGCPPARLW</sequence>
<protein>
    <submittedName>
        <fullName evidence="1">Uncharacterized protein</fullName>
    </submittedName>
</protein>
<reference evidence="1 2" key="1">
    <citation type="submission" date="2020-03" db="EMBL/GenBank/DDBJ databases">
        <title>Whole genome shotgun sequence of Phytohabitans flavus NBRC 107702.</title>
        <authorList>
            <person name="Komaki H."/>
            <person name="Tamura T."/>
        </authorList>
    </citation>
    <scope>NUCLEOTIDE SEQUENCE [LARGE SCALE GENOMIC DNA]</scope>
    <source>
        <strain evidence="1 2">NBRC 107702</strain>
    </source>
</reference>
<organism evidence="1 2">
    <name type="scientific">Phytohabitans flavus</name>
    <dbReference type="NCBI Taxonomy" id="1076124"/>
    <lineage>
        <taxon>Bacteria</taxon>
        <taxon>Bacillati</taxon>
        <taxon>Actinomycetota</taxon>
        <taxon>Actinomycetes</taxon>
        <taxon>Micromonosporales</taxon>
        <taxon>Micromonosporaceae</taxon>
    </lineage>
</organism>
<dbReference type="Proteomes" id="UP000502508">
    <property type="component" value="Chromosome"/>
</dbReference>
<dbReference type="RefSeq" id="WP_173034224.1">
    <property type="nucleotide sequence ID" value="NZ_AP022870.1"/>
</dbReference>
<dbReference type="AlphaFoldDB" id="A0A6F8XLT2"/>
<dbReference type="KEGG" id="pfla:Pflav_011510"/>
<evidence type="ECO:0000313" key="1">
    <source>
        <dbReference type="EMBL" id="BCB74741.1"/>
    </source>
</evidence>
<name>A0A6F8XLT2_9ACTN</name>
<accession>A0A6F8XLT2</accession>